<feature type="transmembrane region" description="Helical" evidence="6">
    <location>
        <begin position="12"/>
        <end position="33"/>
    </location>
</feature>
<keyword evidence="3" id="KW-0274">FAD</keyword>
<dbReference type="Gene3D" id="3.50.50.60">
    <property type="entry name" value="FAD/NAD(P)-binding domain"/>
    <property type="match status" value="1"/>
</dbReference>
<dbReference type="SUPFAM" id="SSF51905">
    <property type="entry name" value="FAD/NAD(P)-binding domain"/>
    <property type="match status" value="1"/>
</dbReference>
<evidence type="ECO:0000256" key="5">
    <source>
        <dbReference type="ARBA" id="ARBA00037941"/>
    </source>
</evidence>
<dbReference type="Proteomes" id="UP001519343">
    <property type="component" value="Unassembled WGS sequence"/>
</dbReference>
<dbReference type="EC" id="1.1.3.-" evidence="8"/>
<gene>
    <name evidence="8" type="ORF">J2Z37_000197</name>
</gene>
<dbReference type="GO" id="GO:0016491">
    <property type="term" value="F:oxidoreductase activity"/>
    <property type="evidence" value="ECO:0007669"/>
    <property type="project" value="UniProtKB-KW"/>
</dbReference>
<proteinExistence type="inferred from homology"/>
<dbReference type="Gene3D" id="3.30.9.10">
    <property type="entry name" value="D-Amino Acid Oxidase, subunit A, domain 2"/>
    <property type="match status" value="1"/>
</dbReference>
<comment type="cofactor">
    <cofactor evidence="1">
        <name>FAD</name>
        <dbReference type="ChEBI" id="CHEBI:57692"/>
    </cofactor>
</comment>
<dbReference type="EMBL" id="JAGGKT010000001">
    <property type="protein sequence ID" value="MBP1930210.1"/>
    <property type="molecule type" value="Genomic_DNA"/>
</dbReference>
<keyword evidence="6" id="KW-0812">Transmembrane</keyword>
<keyword evidence="6" id="KW-0472">Membrane</keyword>
<keyword evidence="9" id="KW-1185">Reference proteome</keyword>
<evidence type="ECO:0000313" key="8">
    <source>
        <dbReference type="EMBL" id="MBP1930210.1"/>
    </source>
</evidence>
<dbReference type="InterPro" id="IPR036188">
    <property type="entry name" value="FAD/NAD-bd_sf"/>
</dbReference>
<keyword evidence="2" id="KW-0285">Flavoprotein</keyword>
<dbReference type="Pfam" id="PF01266">
    <property type="entry name" value="DAO"/>
    <property type="match status" value="1"/>
</dbReference>
<organism evidence="8 9">
    <name type="scientific">Ammoniphilus resinae</name>
    <dbReference type="NCBI Taxonomy" id="861532"/>
    <lineage>
        <taxon>Bacteria</taxon>
        <taxon>Bacillati</taxon>
        <taxon>Bacillota</taxon>
        <taxon>Bacilli</taxon>
        <taxon>Bacillales</taxon>
        <taxon>Paenibacillaceae</taxon>
        <taxon>Aneurinibacillus group</taxon>
        <taxon>Ammoniphilus</taxon>
    </lineage>
</organism>
<comment type="caution">
    <text evidence="8">The sequence shown here is derived from an EMBL/GenBank/DDBJ whole genome shotgun (WGS) entry which is preliminary data.</text>
</comment>
<dbReference type="PANTHER" id="PTHR43104">
    <property type="entry name" value="L-2-HYDROXYGLUTARATE DEHYDROGENASE, MITOCHONDRIAL"/>
    <property type="match status" value="1"/>
</dbReference>
<keyword evidence="4 8" id="KW-0560">Oxidoreductase</keyword>
<keyword evidence="6" id="KW-1133">Transmembrane helix</keyword>
<reference evidence="8 9" key="1">
    <citation type="submission" date="2021-03" db="EMBL/GenBank/DDBJ databases">
        <title>Genomic Encyclopedia of Type Strains, Phase IV (KMG-IV): sequencing the most valuable type-strain genomes for metagenomic binning, comparative biology and taxonomic classification.</title>
        <authorList>
            <person name="Goeker M."/>
        </authorList>
    </citation>
    <scope>NUCLEOTIDE SEQUENCE [LARGE SCALE GENOMIC DNA]</scope>
    <source>
        <strain evidence="8 9">DSM 24738</strain>
    </source>
</reference>
<comment type="similarity">
    <text evidence="5">Belongs to the L2HGDH family.</text>
</comment>
<feature type="domain" description="FAD dependent oxidoreductase" evidence="7">
    <location>
        <begin position="16"/>
        <end position="403"/>
    </location>
</feature>
<name>A0ABS4GIX8_9BACL</name>
<evidence type="ECO:0000256" key="6">
    <source>
        <dbReference type="SAM" id="Phobius"/>
    </source>
</evidence>
<protein>
    <submittedName>
        <fullName evidence="8">L-2-hydroxyglutarate oxidase</fullName>
        <ecNumber evidence="8">1.1.3.-</ecNumber>
    </submittedName>
</protein>
<evidence type="ECO:0000313" key="9">
    <source>
        <dbReference type="Proteomes" id="UP001519343"/>
    </source>
</evidence>
<dbReference type="NCBIfam" id="NF008726">
    <property type="entry name" value="PRK11728.1"/>
    <property type="match status" value="1"/>
</dbReference>
<evidence type="ECO:0000256" key="2">
    <source>
        <dbReference type="ARBA" id="ARBA00022630"/>
    </source>
</evidence>
<evidence type="ECO:0000256" key="1">
    <source>
        <dbReference type="ARBA" id="ARBA00001974"/>
    </source>
</evidence>
<sequence length="407" mass="45798">MNVFQKLLPGVMMVYDYLIVGGGIVGLSTAYALTKRDPQAKIALIEKESSLAYHQTGHNSGVIHSGIYYKPRSLKAKFSKEEGKRLRAFCDLHDIPYELCGKVIVATEQEELPLLDRLYQRGLDNKLDLSIIGPEQLKEIEPHVAGLKAIWVKETGIIHYQQVARALAKEIQEANGEIFLNTKVEKVQEGKHGVMVECGNRTFETRYLINCAGLHCDRIAAIQGMKTNMKIIPFRGEYYEIKPNKRHMVKHLIYPVPNPKFPFLGVHFTRMIDGSVHAGPNAVLSMKREGYLKTDFDFKDFAEVMLYPAFWKIARQNIGEGFKEIVRSFSKKAFVKSLQRLIPAIMDDDLVASENGVRAQALTREGKLIDDFFVVSNEHSIHILNAPSPAATSSLSIGHYISEQIPG</sequence>
<evidence type="ECO:0000256" key="3">
    <source>
        <dbReference type="ARBA" id="ARBA00022827"/>
    </source>
</evidence>
<evidence type="ECO:0000256" key="4">
    <source>
        <dbReference type="ARBA" id="ARBA00023002"/>
    </source>
</evidence>
<dbReference type="PANTHER" id="PTHR43104:SF2">
    <property type="entry name" value="L-2-HYDROXYGLUTARATE DEHYDROGENASE, MITOCHONDRIAL"/>
    <property type="match status" value="1"/>
</dbReference>
<dbReference type="InterPro" id="IPR006076">
    <property type="entry name" value="FAD-dep_OxRdtase"/>
</dbReference>
<evidence type="ECO:0000259" key="7">
    <source>
        <dbReference type="Pfam" id="PF01266"/>
    </source>
</evidence>
<accession>A0ABS4GIX8</accession>